<keyword evidence="3" id="KW-0732">Signal</keyword>
<dbReference type="PROSITE" id="PS51311">
    <property type="entry name" value="SCGB"/>
    <property type="match status" value="1"/>
</dbReference>
<feature type="chain" id="PRO_5046098504" evidence="3">
    <location>
        <begin position="19"/>
        <end position="111"/>
    </location>
</feature>
<dbReference type="Proteomes" id="UP001314169">
    <property type="component" value="Chromosome 9"/>
</dbReference>
<accession>A0ABP0AJQ2</accession>
<gene>
    <name evidence="4" type="ORF">MPIPNATIZW_LOCUS17911</name>
</gene>
<protein>
    <submittedName>
        <fullName evidence="4">Uncharacterized protein</fullName>
    </submittedName>
</protein>
<sequence>MKLVIVLMLTALPLFCYADSGCQDLENVIKITLDPKESKTEFIQDLEKYIPGRITEMALREFKQCFLDQNEETLTNAGVLMVMVASPSRSGQKSVGSQFSTNYFSLSYYFF</sequence>
<organism evidence="4 5">
    <name type="scientific">Pipistrellus nathusii</name>
    <name type="common">Nathusius' pipistrelle</name>
    <dbReference type="NCBI Taxonomy" id="59473"/>
    <lineage>
        <taxon>Eukaryota</taxon>
        <taxon>Metazoa</taxon>
        <taxon>Chordata</taxon>
        <taxon>Craniata</taxon>
        <taxon>Vertebrata</taxon>
        <taxon>Euteleostomi</taxon>
        <taxon>Mammalia</taxon>
        <taxon>Eutheria</taxon>
        <taxon>Laurasiatheria</taxon>
        <taxon>Chiroptera</taxon>
        <taxon>Yangochiroptera</taxon>
        <taxon>Vespertilionidae</taxon>
        <taxon>Pipistrellus</taxon>
    </lineage>
</organism>
<comment type="subcellular location">
    <subcellularLocation>
        <location evidence="1">Secreted</location>
    </subcellularLocation>
</comment>
<dbReference type="InterPro" id="IPR035960">
    <property type="entry name" value="Secretoglobin_sf"/>
</dbReference>
<dbReference type="InterPro" id="IPR016126">
    <property type="entry name" value="Secretoglobin"/>
</dbReference>
<reference evidence="4" key="1">
    <citation type="submission" date="2023-12" db="EMBL/GenBank/DDBJ databases">
        <authorList>
            <person name="Brown T."/>
        </authorList>
    </citation>
    <scope>NUCLEOTIDE SEQUENCE</scope>
</reference>
<dbReference type="PANTHER" id="PTHR14037">
    <property type="entry name" value="MAMMAGLOBIN-RELATED"/>
    <property type="match status" value="1"/>
</dbReference>
<keyword evidence="2" id="KW-0964">Secreted</keyword>
<feature type="signal peptide" evidence="3">
    <location>
        <begin position="1"/>
        <end position="18"/>
    </location>
</feature>
<evidence type="ECO:0000256" key="1">
    <source>
        <dbReference type="ARBA" id="ARBA00004613"/>
    </source>
</evidence>
<proteinExistence type="predicted"/>
<dbReference type="PANTHER" id="PTHR14037:SF4">
    <property type="entry name" value="MAMMAGLOBIN-B"/>
    <property type="match status" value="1"/>
</dbReference>
<name>A0ABP0AJQ2_PIPNA</name>
<dbReference type="SUPFAM" id="SSF48201">
    <property type="entry name" value="Uteroglobin-like"/>
    <property type="match status" value="1"/>
</dbReference>
<evidence type="ECO:0000256" key="3">
    <source>
        <dbReference type="SAM" id="SignalP"/>
    </source>
</evidence>
<keyword evidence="5" id="KW-1185">Reference proteome</keyword>
<evidence type="ECO:0000313" key="4">
    <source>
        <dbReference type="EMBL" id="CAK6449605.1"/>
    </source>
</evidence>
<dbReference type="EMBL" id="OY882866">
    <property type="protein sequence ID" value="CAK6449605.1"/>
    <property type="molecule type" value="Genomic_DNA"/>
</dbReference>
<dbReference type="Pfam" id="PF01099">
    <property type="entry name" value="Uteroglobin"/>
    <property type="match status" value="1"/>
</dbReference>
<evidence type="ECO:0000313" key="5">
    <source>
        <dbReference type="Proteomes" id="UP001314169"/>
    </source>
</evidence>
<evidence type="ECO:0000256" key="2">
    <source>
        <dbReference type="ARBA" id="ARBA00022525"/>
    </source>
</evidence>